<dbReference type="InterPro" id="IPR037066">
    <property type="entry name" value="Plug_dom_sf"/>
</dbReference>
<dbReference type="Gene3D" id="2.170.130.10">
    <property type="entry name" value="TonB-dependent receptor, plug domain"/>
    <property type="match status" value="1"/>
</dbReference>
<organism evidence="13 14">
    <name type="scientific">Ravibacter arvi</name>
    <dbReference type="NCBI Taxonomy" id="2051041"/>
    <lineage>
        <taxon>Bacteria</taxon>
        <taxon>Pseudomonadati</taxon>
        <taxon>Bacteroidota</taxon>
        <taxon>Cytophagia</taxon>
        <taxon>Cytophagales</taxon>
        <taxon>Spirosomataceae</taxon>
        <taxon>Ravibacter</taxon>
    </lineage>
</organism>
<feature type="domain" description="TonB-dependent receptor-like beta-barrel" evidence="11">
    <location>
        <begin position="545"/>
        <end position="1104"/>
    </location>
</feature>
<dbReference type="Pfam" id="PF07715">
    <property type="entry name" value="Plug"/>
    <property type="match status" value="1"/>
</dbReference>
<name>A0ABP8LUI1_9BACT</name>
<feature type="chain" id="PRO_5045479447" evidence="10">
    <location>
        <begin position="35"/>
        <end position="1148"/>
    </location>
</feature>
<evidence type="ECO:0000256" key="6">
    <source>
        <dbReference type="ARBA" id="ARBA00023136"/>
    </source>
</evidence>
<accession>A0ABP8LUI1</accession>
<dbReference type="Gene3D" id="2.40.170.20">
    <property type="entry name" value="TonB-dependent receptor, beta-barrel domain"/>
    <property type="match status" value="1"/>
</dbReference>
<keyword evidence="10" id="KW-0732">Signal</keyword>
<dbReference type="NCBIfam" id="TIGR04056">
    <property type="entry name" value="OMP_RagA_SusC"/>
    <property type="match status" value="1"/>
</dbReference>
<dbReference type="Gene3D" id="2.60.40.1120">
    <property type="entry name" value="Carboxypeptidase-like, regulatory domain"/>
    <property type="match status" value="1"/>
</dbReference>
<evidence type="ECO:0000259" key="11">
    <source>
        <dbReference type="Pfam" id="PF00593"/>
    </source>
</evidence>
<keyword evidence="4 8" id="KW-0812">Transmembrane</keyword>
<dbReference type="InterPro" id="IPR023996">
    <property type="entry name" value="TonB-dep_OMP_SusC/RagA"/>
</dbReference>
<keyword evidence="5 9" id="KW-0798">TonB box</keyword>
<protein>
    <submittedName>
        <fullName evidence="13">TonB-dependent receptor</fullName>
    </submittedName>
</protein>
<gene>
    <name evidence="13" type="ORF">GCM10023091_16110</name>
</gene>
<dbReference type="SUPFAM" id="SSF49464">
    <property type="entry name" value="Carboxypeptidase regulatory domain-like"/>
    <property type="match status" value="1"/>
</dbReference>
<dbReference type="Pfam" id="PF00593">
    <property type="entry name" value="TonB_dep_Rec_b-barrel"/>
    <property type="match status" value="1"/>
</dbReference>
<dbReference type="InterPro" id="IPR012910">
    <property type="entry name" value="Plug_dom"/>
</dbReference>
<evidence type="ECO:0000256" key="10">
    <source>
        <dbReference type="SAM" id="SignalP"/>
    </source>
</evidence>
<keyword evidence="7 8" id="KW-0998">Cell outer membrane</keyword>
<sequence>MNKKLHVPLWIWNMMKISTAQLLLFALFCGVAFANESNGQAVLEKRVTVHAVGVPFKKVLSLIEAQANVRFIYSPNAIDVRRKVRVYAENEKLEVVLKTLLNPYSIEFAVSDDRMIALKPVIPAGFRKTMSVGGAEEITGIAVTGKVTDEKGEGMPGVSILLKGTQQGLITGVDGDFSIEVPDGNAVLVFSFVGYLSQEITVGNQSTINVRLAVDEKSLDEVIVVGYGEQSKKKLSTSISKVSAKDIGNLPVALPGDALAGLAAGVQVQAGAGDVPGTAPTIRIRGIGSLGASNQPLYVIDGYPLNATEFSRLNLSDIESIEILKDAASAAIYGSRAANGVVLVTTKRGQEGKTTFNINAYTGIQQAAKRIEMMNKEEYLQYVKDARGATNQPYPDAYNNPGQLPDTDWQDVILRTAPMSKIELSARGGSEKVRFSLSGSYLNQKGTMIGTDYELVTLRGNIDANISRNLTLGAGFAPSFTTRDNMPTPRAPANWSYSPIYAAMLMPPVVDVRLPNGDYGQNNVLPHTQYGFSEIGVHNPLAVVELYQNRDRRFAMQNNLFLEWEFLKGVKFKTQGGASWSSNGNEMYVPSTIASPASPLANLSNPLLTGIAASASNGRGLDWIWENSLAYSGRIGTAHNLSAMLLYSMQKYTGFTTSSTGRVGTFTNDLVRNPTASSNQAGSVSYDANAFLSYAARITYDYKDKYLFSGSVRTDGSSRFGPNNRFGVFQSYSLGWRVSEESFMKDQHIFDELKIRASYGETGNANIGDFTWISGLTPTHYAFGGQRFAGVSPSGFMNRDLTWEKSKQVNLGLDAAFLKNRIQLTVDLYQKNTHGMLFSKELPGIVGYATSFQTNIGEIRNRGIEIDLNTENTTGMLKWSTGLNVSYNATEVLDLGGRSSLNTFEGTPGWPNVYKIEVGQPLGNFYGFKIDGVIKNEQQLTSNAQWPGSGVGDYQIRDVNGDGVINEGDRTLLGNGFPRLLFGLTNNLRYGNFDLSIIAQGVAKNSIINGASRHTELWAGRFNTVKEMVNNYFDPANPDRDVKYARVGLTRAGFGTAGNLHSYAVYSGAFLRLRNVTLGYTLPAGLQEKWGINATRIYVTGQNLLTFTKYPGLNPEPSQYGETVYQPGSDQGTYPVNRSFMIGVNISF</sequence>
<dbReference type="Pfam" id="PF13715">
    <property type="entry name" value="CarbopepD_reg_2"/>
    <property type="match status" value="1"/>
</dbReference>
<dbReference type="InterPro" id="IPR036942">
    <property type="entry name" value="Beta-barrel_TonB_sf"/>
</dbReference>
<feature type="signal peptide" evidence="10">
    <location>
        <begin position="1"/>
        <end position="34"/>
    </location>
</feature>
<dbReference type="InterPro" id="IPR008969">
    <property type="entry name" value="CarboxyPept-like_regulatory"/>
</dbReference>
<dbReference type="Proteomes" id="UP001501508">
    <property type="component" value="Unassembled WGS sequence"/>
</dbReference>
<proteinExistence type="inferred from homology"/>
<evidence type="ECO:0000256" key="2">
    <source>
        <dbReference type="ARBA" id="ARBA00022448"/>
    </source>
</evidence>
<evidence type="ECO:0000313" key="14">
    <source>
        <dbReference type="Proteomes" id="UP001501508"/>
    </source>
</evidence>
<comment type="caution">
    <text evidence="13">The sequence shown here is derived from an EMBL/GenBank/DDBJ whole genome shotgun (WGS) entry which is preliminary data.</text>
</comment>
<dbReference type="InterPro" id="IPR023997">
    <property type="entry name" value="TonB-dep_OMP_SusC/RagA_CS"/>
</dbReference>
<evidence type="ECO:0000256" key="9">
    <source>
        <dbReference type="RuleBase" id="RU003357"/>
    </source>
</evidence>
<dbReference type="NCBIfam" id="TIGR04057">
    <property type="entry name" value="SusC_RagA_signa"/>
    <property type="match status" value="1"/>
</dbReference>
<comment type="subcellular location">
    <subcellularLocation>
        <location evidence="1 8">Cell outer membrane</location>
        <topology evidence="1 8">Multi-pass membrane protein</topology>
    </subcellularLocation>
</comment>
<dbReference type="InterPro" id="IPR000531">
    <property type="entry name" value="Beta-barrel_TonB"/>
</dbReference>
<feature type="domain" description="TonB-dependent receptor plug" evidence="12">
    <location>
        <begin position="232"/>
        <end position="341"/>
    </location>
</feature>
<reference evidence="14" key="1">
    <citation type="journal article" date="2019" name="Int. J. Syst. Evol. Microbiol.">
        <title>The Global Catalogue of Microorganisms (GCM) 10K type strain sequencing project: providing services to taxonomists for standard genome sequencing and annotation.</title>
        <authorList>
            <consortium name="The Broad Institute Genomics Platform"/>
            <consortium name="The Broad Institute Genome Sequencing Center for Infectious Disease"/>
            <person name="Wu L."/>
            <person name="Ma J."/>
        </authorList>
    </citation>
    <scope>NUCLEOTIDE SEQUENCE [LARGE SCALE GENOMIC DNA]</scope>
    <source>
        <strain evidence="14">JCM 31920</strain>
    </source>
</reference>
<evidence type="ECO:0000256" key="3">
    <source>
        <dbReference type="ARBA" id="ARBA00022452"/>
    </source>
</evidence>
<dbReference type="InterPro" id="IPR039426">
    <property type="entry name" value="TonB-dep_rcpt-like"/>
</dbReference>
<dbReference type="EMBL" id="BAABEY010000018">
    <property type="protein sequence ID" value="GAA4437229.1"/>
    <property type="molecule type" value="Genomic_DNA"/>
</dbReference>
<evidence type="ECO:0000256" key="5">
    <source>
        <dbReference type="ARBA" id="ARBA00023077"/>
    </source>
</evidence>
<dbReference type="RefSeq" id="WP_345027855.1">
    <property type="nucleotide sequence ID" value="NZ_BAABEY010000018.1"/>
</dbReference>
<keyword evidence="6 8" id="KW-0472">Membrane</keyword>
<evidence type="ECO:0000256" key="8">
    <source>
        <dbReference type="PROSITE-ProRule" id="PRU01360"/>
    </source>
</evidence>
<evidence type="ECO:0000256" key="7">
    <source>
        <dbReference type="ARBA" id="ARBA00023237"/>
    </source>
</evidence>
<keyword evidence="2 8" id="KW-0813">Transport</keyword>
<keyword evidence="14" id="KW-1185">Reference proteome</keyword>
<evidence type="ECO:0000313" key="13">
    <source>
        <dbReference type="EMBL" id="GAA4437229.1"/>
    </source>
</evidence>
<dbReference type="SUPFAM" id="SSF56935">
    <property type="entry name" value="Porins"/>
    <property type="match status" value="1"/>
</dbReference>
<dbReference type="PROSITE" id="PS52016">
    <property type="entry name" value="TONB_DEPENDENT_REC_3"/>
    <property type="match status" value="1"/>
</dbReference>
<comment type="similarity">
    <text evidence="8 9">Belongs to the TonB-dependent receptor family.</text>
</comment>
<evidence type="ECO:0000256" key="1">
    <source>
        <dbReference type="ARBA" id="ARBA00004571"/>
    </source>
</evidence>
<evidence type="ECO:0000256" key="4">
    <source>
        <dbReference type="ARBA" id="ARBA00022692"/>
    </source>
</evidence>
<keyword evidence="3 8" id="KW-1134">Transmembrane beta strand</keyword>
<keyword evidence="13" id="KW-0675">Receptor</keyword>
<evidence type="ECO:0000259" key="12">
    <source>
        <dbReference type="Pfam" id="PF07715"/>
    </source>
</evidence>